<keyword evidence="2" id="KW-0472">Membrane</keyword>
<reference evidence="3 4" key="1">
    <citation type="submission" date="2018-12" db="EMBL/GenBank/DDBJ databases">
        <authorList>
            <person name="Toschakov S.V."/>
        </authorList>
    </citation>
    <scope>NUCLEOTIDE SEQUENCE [LARGE SCALE GENOMIC DNA]</scope>
    <source>
        <strain evidence="3 4">GM2012</strain>
    </source>
</reference>
<gene>
    <name evidence="3" type="ORF">TsocGM_06920</name>
</gene>
<keyword evidence="2" id="KW-0812">Transmembrane</keyword>
<dbReference type="EMBL" id="RYZH01000010">
    <property type="protein sequence ID" value="RUL88440.1"/>
    <property type="molecule type" value="Genomic_DNA"/>
</dbReference>
<evidence type="ECO:0000256" key="2">
    <source>
        <dbReference type="SAM" id="Phobius"/>
    </source>
</evidence>
<dbReference type="OrthoDB" id="9767869at2"/>
<feature type="compositionally biased region" description="Basic and acidic residues" evidence="1">
    <location>
        <begin position="209"/>
        <end position="225"/>
    </location>
</feature>
<keyword evidence="2" id="KW-1133">Transmembrane helix</keyword>
<dbReference type="AlphaFoldDB" id="A0A432MMC8"/>
<dbReference type="SUPFAM" id="SSF50022">
    <property type="entry name" value="ISP domain"/>
    <property type="match status" value="1"/>
</dbReference>
<feature type="compositionally biased region" description="Low complexity" evidence="1">
    <location>
        <begin position="44"/>
        <end position="63"/>
    </location>
</feature>
<feature type="compositionally biased region" description="Basic and acidic residues" evidence="1">
    <location>
        <begin position="25"/>
        <end position="41"/>
    </location>
</feature>
<feature type="compositionally biased region" description="Low complexity" evidence="1">
    <location>
        <begin position="226"/>
        <end position="249"/>
    </location>
</feature>
<feature type="region of interest" description="Disordered" evidence="1">
    <location>
        <begin position="1"/>
        <end position="257"/>
    </location>
</feature>
<dbReference type="GO" id="GO:0051537">
    <property type="term" value="F:2 iron, 2 sulfur cluster binding"/>
    <property type="evidence" value="ECO:0007669"/>
    <property type="project" value="InterPro"/>
</dbReference>
<protein>
    <recommendedName>
        <fullName evidence="5">Rieske domain-containing protein</fullName>
    </recommendedName>
</protein>
<keyword evidence="4" id="KW-1185">Reference proteome</keyword>
<reference evidence="3 4" key="2">
    <citation type="submission" date="2019-01" db="EMBL/GenBank/DDBJ databases">
        <title>Tautonia sociabilis, a novel thermotolerant planctomycete of Isosphaeraceae family, isolated from a 4000 m deep subterranean habitat.</title>
        <authorList>
            <person name="Kovaleva O.L."/>
            <person name="Elcheninov A.G."/>
            <person name="Van Heerden E."/>
            <person name="Toshchakov S.V."/>
            <person name="Novikov A."/>
            <person name="Bonch-Osmolovskaya E.A."/>
            <person name="Kublanov I.V."/>
        </authorList>
    </citation>
    <scope>NUCLEOTIDE SEQUENCE [LARGE SCALE GENOMIC DNA]</scope>
    <source>
        <strain evidence="3 4">GM2012</strain>
    </source>
</reference>
<feature type="transmembrane region" description="Helical" evidence="2">
    <location>
        <begin position="306"/>
        <end position="330"/>
    </location>
</feature>
<comment type="caution">
    <text evidence="3">The sequence shown here is derived from an EMBL/GenBank/DDBJ whole genome shotgun (WGS) entry which is preliminary data.</text>
</comment>
<evidence type="ECO:0008006" key="5">
    <source>
        <dbReference type="Google" id="ProtNLM"/>
    </source>
</evidence>
<evidence type="ECO:0000313" key="3">
    <source>
        <dbReference type="EMBL" id="RUL88440.1"/>
    </source>
</evidence>
<sequence length="462" mass="47411">MAKRPSVSEIIAQVRASAPAPSGEEANRDDEPSPPPPRDDASALEEAVASPPSASTTSGEPPSSNRPLSLREKLAAARNRPAEGTPAPAQSEGDALESNESGGQVAEAPPSDRSRTLTESSAIAQDLPESEGSGAGKTAAAGEGAARSAGTPGQVAEAPPSDRPLSIKEKLAAARGRPAGEPRSGAERENVPAATTPRDTPEKPPAAGEAKEPAGRPLSIKEKLAAARGNAARAASAPAERPAALPSAPRTRKPLGELSDPVDLAAALREAAETIGSGSGTDRKGNEPGPEVSPKGDRRPRLERKVVLGGALAAIVVLLAIGGIVATAIIGRSEGRDFGAIVVGTAEEFPPESVDESFADDWGFWVVRSASYDGIEAIVALGPGAMPADCRPAWEPGERRFVSPCDGSRYGISGRAEGGPAGRSLVRFGIERDQGGMIRVDPARIYREELGQWADPGSFVRP</sequence>
<evidence type="ECO:0000256" key="1">
    <source>
        <dbReference type="SAM" id="MobiDB-lite"/>
    </source>
</evidence>
<name>A0A432MMC8_9BACT</name>
<dbReference type="InterPro" id="IPR036922">
    <property type="entry name" value="Rieske_2Fe-2S_sf"/>
</dbReference>
<dbReference type="RefSeq" id="WP_126724577.1">
    <property type="nucleotide sequence ID" value="NZ_RYZH01000010.1"/>
</dbReference>
<proteinExistence type="predicted"/>
<feature type="compositionally biased region" description="Basic and acidic residues" evidence="1">
    <location>
        <begin position="165"/>
        <end position="190"/>
    </location>
</feature>
<evidence type="ECO:0000313" key="4">
    <source>
        <dbReference type="Proteomes" id="UP000280296"/>
    </source>
</evidence>
<accession>A0A432MMC8</accession>
<organism evidence="3 4">
    <name type="scientific">Tautonia sociabilis</name>
    <dbReference type="NCBI Taxonomy" id="2080755"/>
    <lineage>
        <taxon>Bacteria</taxon>
        <taxon>Pseudomonadati</taxon>
        <taxon>Planctomycetota</taxon>
        <taxon>Planctomycetia</taxon>
        <taxon>Isosphaerales</taxon>
        <taxon>Isosphaeraceae</taxon>
        <taxon>Tautonia</taxon>
    </lineage>
</organism>
<feature type="compositionally biased region" description="Low complexity" evidence="1">
    <location>
        <begin position="130"/>
        <end position="150"/>
    </location>
</feature>
<dbReference type="Gene3D" id="2.102.10.10">
    <property type="entry name" value="Rieske [2Fe-2S] iron-sulphur domain"/>
    <property type="match status" value="1"/>
</dbReference>
<dbReference type="Proteomes" id="UP000280296">
    <property type="component" value="Unassembled WGS sequence"/>
</dbReference>
<feature type="region of interest" description="Disordered" evidence="1">
    <location>
        <begin position="273"/>
        <end position="298"/>
    </location>
</feature>